<dbReference type="AlphaFoldDB" id="A0AAE1RNU3"/>
<evidence type="ECO:0000313" key="2">
    <source>
        <dbReference type="EMBL" id="KAK4355745.1"/>
    </source>
</evidence>
<dbReference type="PROSITE" id="PS50234">
    <property type="entry name" value="VWFA"/>
    <property type="match status" value="1"/>
</dbReference>
<dbReference type="Gene3D" id="3.40.50.410">
    <property type="entry name" value="von Willebrand factor, type A domain"/>
    <property type="match status" value="1"/>
</dbReference>
<dbReference type="PANTHER" id="PTHR46503:SF1">
    <property type="entry name" value="INTER-ALPHA-TRYPSIN INHIBITOR HEAVY CHAIN-LIKE PROTEIN"/>
    <property type="match status" value="1"/>
</dbReference>
<dbReference type="InterPro" id="IPR002035">
    <property type="entry name" value="VWF_A"/>
</dbReference>
<feature type="domain" description="VWFA" evidence="1">
    <location>
        <begin position="361"/>
        <end position="538"/>
    </location>
</feature>
<dbReference type="Proteomes" id="UP001291623">
    <property type="component" value="Unassembled WGS sequence"/>
</dbReference>
<dbReference type="SUPFAM" id="SSF53300">
    <property type="entry name" value="vWA-like"/>
    <property type="match status" value="1"/>
</dbReference>
<name>A0AAE1RNU3_9SOLA</name>
<comment type="caution">
    <text evidence="2">The sequence shown here is derived from an EMBL/GenBank/DDBJ whole genome shotgun (WGS) entry which is preliminary data.</text>
</comment>
<reference evidence="2" key="1">
    <citation type="submission" date="2023-12" db="EMBL/GenBank/DDBJ databases">
        <title>Genome assembly of Anisodus tanguticus.</title>
        <authorList>
            <person name="Wang Y.-J."/>
        </authorList>
    </citation>
    <scope>NUCLEOTIDE SEQUENCE</scope>
    <source>
        <strain evidence="2">KB-2021</strain>
        <tissue evidence="2">Leaf</tissue>
    </source>
</reference>
<accession>A0AAE1RNU3</accession>
<protein>
    <recommendedName>
        <fullName evidence="1">VWFA domain-containing protein</fullName>
    </recommendedName>
</protein>
<evidence type="ECO:0000259" key="1">
    <source>
        <dbReference type="PROSITE" id="PS50234"/>
    </source>
</evidence>
<evidence type="ECO:0000313" key="3">
    <source>
        <dbReference type="Proteomes" id="UP001291623"/>
    </source>
</evidence>
<dbReference type="PANTHER" id="PTHR46503">
    <property type="entry name" value="INTER-ALPHA-TRYPSIN INHIBITOR HEAVY CHAIN-LIKE PROTEIN"/>
    <property type="match status" value="1"/>
</dbReference>
<dbReference type="Pfam" id="PF13768">
    <property type="entry name" value="VWA_3"/>
    <property type="match status" value="1"/>
</dbReference>
<dbReference type="EMBL" id="JAVYJV010000013">
    <property type="protein sequence ID" value="KAK4355745.1"/>
    <property type="molecule type" value="Genomic_DNA"/>
</dbReference>
<proteinExistence type="predicted"/>
<dbReference type="InterPro" id="IPR036465">
    <property type="entry name" value="vWFA_dom_sf"/>
</dbReference>
<organism evidence="2 3">
    <name type="scientific">Anisodus tanguticus</name>
    <dbReference type="NCBI Taxonomy" id="243964"/>
    <lineage>
        <taxon>Eukaryota</taxon>
        <taxon>Viridiplantae</taxon>
        <taxon>Streptophyta</taxon>
        <taxon>Embryophyta</taxon>
        <taxon>Tracheophyta</taxon>
        <taxon>Spermatophyta</taxon>
        <taxon>Magnoliopsida</taxon>
        <taxon>eudicotyledons</taxon>
        <taxon>Gunneridae</taxon>
        <taxon>Pentapetalae</taxon>
        <taxon>asterids</taxon>
        <taxon>lamiids</taxon>
        <taxon>Solanales</taxon>
        <taxon>Solanaceae</taxon>
        <taxon>Solanoideae</taxon>
        <taxon>Hyoscyameae</taxon>
        <taxon>Anisodus</taxon>
    </lineage>
</organism>
<keyword evidence="3" id="KW-1185">Reference proteome</keyword>
<gene>
    <name evidence="2" type="ORF">RND71_024716</name>
</gene>
<sequence length="783" mass="86026">MAEEFVQSVEDGVHLSKRIYFGKDRAVAPPKPMTAMEKASQSYLPESPMLYAVICDPAIVDNPDIPSYQPHVHGRCDPPALIPLQMNGISLDADCYLDTAFITVTGSWRVHCVMGSRSCDCRIAVPMGEQGSILGVEVELPRKSYCTKILTMDDESETEKVAKIEDGCFLKPHIFTLTIPQVDGGTNISVTIRWSQKLLYCNGQLTLDVPFSFPDFVTPAGKKISKKEKIQLNVNSGPGTEVMCKTTSHPLKERHRQAGKLGFYYESDVLNWSSGNFIFSYTVSSGHTCGSVLLQSPPLLDSDQREIFCCSLFPGDQQCRKTNGNLLVILLHLASIEPYDVPSSCQIASCSSRSKNVFRKEVVFVVDISGSMKGKPIEDTKQALSMALSKLDSQDLFNIIAFNSEKYLFSSSLELATKKAIENATQWIGTNFIAGGGTNILNPMTQAMEMFSYTQQHIPIIFLVTDGAVEDERHICEDCSATIRHLNHDVLDLGSSHLGLFCNHYFLRMLAVMSRGHYNAAYDVDSIEVRMEQLFSRASSVILANIAFENLDGLEEFEVFPAPVPDLSSEGPLVLSGRYRGVFPETLKAKGVLADLSNFSLDLKAVQAKDIPLDKVLARQQVELLTAQAWLTENKDLEQKIAQTSIQNAIISEYTRMILIETNRGKLVTQSTSKQKVSTAPKKIEEPKLQKKILLQNLGVGFGDCSATVENIPPGISETKPETAEILAKAASNCCGKMCGICCIQTCSKMNDQCAIVLTQFLGAMACLGCLSCCEICCSVNDG</sequence>
<dbReference type="SMART" id="SM00327">
    <property type="entry name" value="VWA"/>
    <property type="match status" value="1"/>
</dbReference>